<evidence type="ECO:0000313" key="1">
    <source>
        <dbReference type="EMBL" id="SPC23068.1"/>
    </source>
</evidence>
<evidence type="ECO:0000313" key="2">
    <source>
        <dbReference type="Proteomes" id="UP000257139"/>
    </source>
</evidence>
<gene>
    <name evidence="1" type="ORF">CBM2594_B50309</name>
</gene>
<dbReference type="EMBL" id="LT978514">
    <property type="protein sequence ID" value="SPC23068.1"/>
    <property type="molecule type" value="Genomic_DNA"/>
</dbReference>
<dbReference type="Proteomes" id="UP000257139">
    <property type="component" value="Chromosome CBM2594_b"/>
</dbReference>
<accession>A0A7Z7NP97</accession>
<organism evidence="1 2">
    <name type="scientific">Cupriavidus taiwanensis</name>
    <dbReference type="NCBI Taxonomy" id="164546"/>
    <lineage>
        <taxon>Bacteria</taxon>
        <taxon>Pseudomonadati</taxon>
        <taxon>Pseudomonadota</taxon>
        <taxon>Betaproteobacteria</taxon>
        <taxon>Burkholderiales</taxon>
        <taxon>Burkholderiaceae</taxon>
        <taxon>Cupriavidus</taxon>
    </lineage>
</organism>
<dbReference type="AlphaFoldDB" id="A0A7Z7NP97"/>
<proteinExistence type="predicted"/>
<sequence>MRAWRRSMNWWHIQGRFALHGKKGMSCRADPGGQQRCGGNAAQAQPQGKVAAATAESDQLDRLLAKLRAPKFEAPMVPSTHTGGFSG</sequence>
<reference evidence="1 2" key="1">
    <citation type="submission" date="2018-01" db="EMBL/GenBank/DDBJ databases">
        <authorList>
            <person name="Clerissi C."/>
        </authorList>
    </citation>
    <scope>NUCLEOTIDE SEQUENCE [LARGE SCALE GENOMIC DNA]</scope>
    <source>
        <strain evidence="1">Cupriavidus taiwanensis STM 6021</strain>
    </source>
</reference>
<name>A0A7Z7NP97_9BURK</name>
<protein>
    <submittedName>
        <fullName evidence="1">Uncharacterized protein</fullName>
    </submittedName>
</protein>